<feature type="transmembrane region" description="Helical" evidence="9">
    <location>
        <begin position="85"/>
        <end position="112"/>
    </location>
</feature>
<dbReference type="AlphaFoldDB" id="A0A382MQH7"/>
<feature type="transmembrane region" description="Helical" evidence="9">
    <location>
        <begin position="204"/>
        <end position="223"/>
    </location>
</feature>
<evidence type="ECO:0000256" key="2">
    <source>
        <dbReference type="ARBA" id="ARBA00022448"/>
    </source>
</evidence>
<keyword evidence="6 9" id="KW-1133">Transmembrane helix</keyword>
<feature type="transmembrane region" description="Helical" evidence="9">
    <location>
        <begin position="145"/>
        <end position="173"/>
    </location>
</feature>
<protein>
    <recommendedName>
        <fullName evidence="10">Na+/H+ antiporter NhaC-like C-terminal domain-containing protein</fullName>
    </recommendedName>
</protein>
<dbReference type="InterPro" id="IPR052180">
    <property type="entry name" value="NhaC_Na-H+_Antiporter"/>
</dbReference>
<keyword evidence="3" id="KW-0050">Antiport</keyword>
<dbReference type="PANTHER" id="PTHR33451">
    <property type="entry name" value="MALATE-2H(+)/NA(+)-LACTATE ANTIPORTER"/>
    <property type="match status" value="1"/>
</dbReference>
<evidence type="ECO:0000256" key="9">
    <source>
        <dbReference type="SAM" id="Phobius"/>
    </source>
</evidence>
<feature type="non-terminal residue" evidence="11">
    <location>
        <position position="240"/>
    </location>
</feature>
<dbReference type="GO" id="GO:0015297">
    <property type="term" value="F:antiporter activity"/>
    <property type="evidence" value="ECO:0007669"/>
    <property type="project" value="UniProtKB-KW"/>
</dbReference>
<sequence length="240" mass="24384">MSASKTATQASTPTLRQATIPLAILVLMLGSSVFLFGETSSAGPNQIAMLLGAAVAALIGLRNGHTWSDLEAAMGRSIATATGPLLILLMVGSLIGIWILAGVVPTMIYYGLSLLTPSIYYAGACAICAVVALATGSSWTTAGTVGLALIGIATTYDLHLGIAAGAIISGAYFGDKMSPLSDTTNLAPAVAGTDLFTHIRHMTWTTVPSFGIALLFFIVIGAITPSPVGVNELAAVMSAL</sequence>
<evidence type="ECO:0000256" key="5">
    <source>
        <dbReference type="ARBA" id="ARBA00022692"/>
    </source>
</evidence>
<keyword evidence="4" id="KW-1003">Cell membrane</keyword>
<keyword evidence="5 9" id="KW-0812">Transmembrane</keyword>
<evidence type="ECO:0000313" key="11">
    <source>
        <dbReference type="EMBL" id="SVC50850.1"/>
    </source>
</evidence>
<evidence type="ECO:0000256" key="4">
    <source>
        <dbReference type="ARBA" id="ARBA00022475"/>
    </source>
</evidence>
<comment type="subcellular location">
    <subcellularLocation>
        <location evidence="1">Cell membrane</location>
        <topology evidence="1">Multi-pass membrane protein</topology>
    </subcellularLocation>
</comment>
<dbReference type="Pfam" id="PF03553">
    <property type="entry name" value="Na_H_antiporter"/>
    <property type="match status" value="1"/>
</dbReference>
<evidence type="ECO:0000256" key="6">
    <source>
        <dbReference type="ARBA" id="ARBA00022989"/>
    </source>
</evidence>
<name>A0A382MQH7_9ZZZZ</name>
<accession>A0A382MQH7</accession>
<evidence type="ECO:0000256" key="1">
    <source>
        <dbReference type="ARBA" id="ARBA00004651"/>
    </source>
</evidence>
<reference evidence="11" key="1">
    <citation type="submission" date="2018-05" db="EMBL/GenBank/DDBJ databases">
        <authorList>
            <person name="Lanie J.A."/>
            <person name="Ng W.-L."/>
            <person name="Kazmierczak K.M."/>
            <person name="Andrzejewski T.M."/>
            <person name="Davidsen T.M."/>
            <person name="Wayne K.J."/>
            <person name="Tettelin H."/>
            <person name="Glass J.I."/>
            <person name="Rusch D."/>
            <person name="Podicherti R."/>
            <person name="Tsui H.-C.T."/>
            <person name="Winkler M.E."/>
        </authorList>
    </citation>
    <scope>NUCLEOTIDE SEQUENCE</scope>
</reference>
<feature type="transmembrane region" description="Helical" evidence="9">
    <location>
        <begin position="18"/>
        <end position="36"/>
    </location>
</feature>
<organism evidence="11">
    <name type="scientific">marine metagenome</name>
    <dbReference type="NCBI Taxonomy" id="408172"/>
    <lineage>
        <taxon>unclassified sequences</taxon>
        <taxon>metagenomes</taxon>
        <taxon>ecological metagenomes</taxon>
    </lineage>
</organism>
<dbReference type="InterPro" id="IPR018461">
    <property type="entry name" value="Na/H_Antiport_NhaC-like_C"/>
</dbReference>
<evidence type="ECO:0000259" key="10">
    <source>
        <dbReference type="Pfam" id="PF03553"/>
    </source>
</evidence>
<evidence type="ECO:0000256" key="3">
    <source>
        <dbReference type="ARBA" id="ARBA00022449"/>
    </source>
</evidence>
<proteinExistence type="inferred from homology"/>
<comment type="similarity">
    <text evidence="8">Belongs to the NhaC Na(+)/H(+) (TC 2.A.35) antiporter family.</text>
</comment>
<evidence type="ECO:0000256" key="8">
    <source>
        <dbReference type="ARBA" id="ARBA00038435"/>
    </source>
</evidence>
<feature type="domain" description="Na+/H+ antiporter NhaC-like C-terminal" evidence="10">
    <location>
        <begin position="170"/>
        <end position="232"/>
    </location>
</feature>
<feature type="transmembrane region" description="Helical" evidence="9">
    <location>
        <begin position="119"/>
        <end position="139"/>
    </location>
</feature>
<dbReference type="GO" id="GO:0005886">
    <property type="term" value="C:plasma membrane"/>
    <property type="evidence" value="ECO:0007669"/>
    <property type="project" value="UniProtKB-SubCell"/>
</dbReference>
<keyword evidence="2" id="KW-0813">Transport</keyword>
<dbReference type="PANTHER" id="PTHR33451:SF3">
    <property type="entry name" value="MALATE-2H(+)_NA(+)-LACTATE ANTIPORTER"/>
    <property type="match status" value="1"/>
</dbReference>
<keyword evidence="7 9" id="KW-0472">Membrane</keyword>
<evidence type="ECO:0000256" key="7">
    <source>
        <dbReference type="ARBA" id="ARBA00023136"/>
    </source>
</evidence>
<gene>
    <name evidence="11" type="ORF">METZ01_LOCUS303704</name>
</gene>
<feature type="transmembrane region" description="Helical" evidence="9">
    <location>
        <begin position="48"/>
        <end position="65"/>
    </location>
</feature>
<dbReference type="EMBL" id="UINC01095068">
    <property type="protein sequence ID" value="SVC50850.1"/>
    <property type="molecule type" value="Genomic_DNA"/>
</dbReference>